<protein>
    <submittedName>
        <fullName evidence="5">Uncharacterized protein</fullName>
    </submittedName>
</protein>
<evidence type="ECO:0000313" key="5">
    <source>
        <dbReference type="EMBL" id="GBG78714.1"/>
    </source>
</evidence>
<evidence type="ECO:0000259" key="4">
    <source>
        <dbReference type="Pfam" id="PF22725"/>
    </source>
</evidence>
<evidence type="ECO:0000313" key="6">
    <source>
        <dbReference type="Proteomes" id="UP000265515"/>
    </source>
</evidence>
<dbReference type="EMBL" id="BFEA01000302">
    <property type="protein sequence ID" value="GBG78714.1"/>
    <property type="molecule type" value="Genomic_DNA"/>
</dbReference>
<feature type="domain" description="GFO/IDH/MocA-like oxidoreductase" evidence="4">
    <location>
        <begin position="218"/>
        <end position="337"/>
    </location>
</feature>
<feature type="domain" description="Gfo/Idh/MocA-like oxidoreductase N-terminal" evidence="3">
    <location>
        <begin position="84"/>
        <end position="203"/>
    </location>
</feature>
<dbReference type="OMA" id="SSFEWIN"/>
<dbReference type="PANTHER" id="PTHR46368:SF4">
    <property type="entry name" value="OS10G0403700 PROTEIN"/>
    <property type="match status" value="1"/>
</dbReference>
<dbReference type="Proteomes" id="UP000265515">
    <property type="component" value="Unassembled WGS sequence"/>
</dbReference>
<organism evidence="5 6">
    <name type="scientific">Chara braunii</name>
    <name type="common">Braun's stonewort</name>
    <dbReference type="NCBI Taxonomy" id="69332"/>
    <lineage>
        <taxon>Eukaryota</taxon>
        <taxon>Viridiplantae</taxon>
        <taxon>Streptophyta</taxon>
        <taxon>Charophyceae</taxon>
        <taxon>Charales</taxon>
        <taxon>Characeae</taxon>
        <taxon>Chara</taxon>
    </lineage>
</organism>
<dbReference type="Gene3D" id="3.40.50.720">
    <property type="entry name" value="NAD(P)-binding Rossmann-like Domain"/>
    <property type="match status" value="1"/>
</dbReference>
<dbReference type="PANTHER" id="PTHR46368">
    <property type="match status" value="1"/>
</dbReference>
<dbReference type="OrthoDB" id="2129491at2759"/>
<reference evidence="5 6" key="1">
    <citation type="journal article" date="2018" name="Cell">
        <title>The Chara Genome: Secondary Complexity and Implications for Plant Terrestrialization.</title>
        <authorList>
            <person name="Nishiyama T."/>
            <person name="Sakayama H."/>
            <person name="Vries J.D."/>
            <person name="Buschmann H."/>
            <person name="Saint-Marcoux D."/>
            <person name="Ullrich K.K."/>
            <person name="Haas F.B."/>
            <person name="Vanderstraeten L."/>
            <person name="Becker D."/>
            <person name="Lang D."/>
            <person name="Vosolsobe S."/>
            <person name="Rombauts S."/>
            <person name="Wilhelmsson P.K.I."/>
            <person name="Janitza P."/>
            <person name="Kern R."/>
            <person name="Heyl A."/>
            <person name="Rumpler F."/>
            <person name="Villalobos L.I.A.C."/>
            <person name="Clay J.M."/>
            <person name="Skokan R."/>
            <person name="Toyoda A."/>
            <person name="Suzuki Y."/>
            <person name="Kagoshima H."/>
            <person name="Schijlen E."/>
            <person name="Tajeshwar N."/>
            <person name="Catarino B."/>
            <person name="Hetherington A.J."/>
            <person name="Saltykova A."/>
            <person name="Bonnot C."/>
            <person name="Breuninger H."/>
            <person name="Symeonidi A."/>
            <person name="Radhakrishnan G.V."/>
            <person name="Van Nieuwerburgh F."/>
            <person name="Deforce D."/>
            <person name="Chang C."/>
            <person name="Karol K.G."/>
            <person name="Hedrich R."/>
            <person name="Ulvskov P."/>
            <person name="Glockner G."/>
            <person name="Delwiche C.F."/>
            <person name="Petrasek J."/>
            <person name="Van de Peer Y."/>
            <person name="Friml J."/>
            <person name="Beilby M."/>
            <person name="Dolan L."/>
            <person name="Kohara Y."/>
            <person name="Sugano S."/>
            <person name="Fujiyama A."/>
            <person name="Delaux P.-M."/>
            <person name="Quint M."/>
            <person name="TheiBen G."/>
            <person name="Hagemann M."/>
            <person name="Harholt J."/>
            <person name="Dunand C."/>
            <person name="Zachgo S."/>
            <person name="Langdale J."/>
            <person name="Maumus F."/>
            <person name="Straeten D.V.D."/>
            <person name="Gould S.B."/>
            <person name="Rensing S.A."/>
        </authorList>
    </citation>
    <scope>NUCLEOTIDE SEQUENCE [LARGE SCALE GENOMIC DNA]</scope>
    <source>
        <strain evidence="5 6">S276</strain>
    </source>
</reference>
<dbReference type="Gene3D" id="3.30.360.10">
    <property type="entry name" value="Dihydrodipicolinate Reductase, domain 2"/>
    <property type="match status" value="1"/>
</dbReference>
<sequence length="440" mass="48891">MGAASASVLSAFVEEHAGLAQMRVICDWKPGLSQRTQRKQQENRPKEGPQIHRAKPGQAYSAAQAVIMDADSHLSGITRRSDTVRFGILGCANIARKIVRALHMVDGTEAYAIASRSLTKAQKFAEATQMKPGHKCYGHYEEILDDPLVDVIYIPLPSGLHREWVLKAAAKGKHVLLEKPVALELREFDDMRLACGKAGVQLMDGTMLMHHPRTYAVKDIIKDKSQLGDLVSMYAVCSTFRNTEAFMKSDIRTQKHLDGLGALGGNGWYCIRAMLWAMDYKLPKEVYAWPRTVLNDEGVIMQCGANLFWDNGVVGSMEASFMAAMRLTFEVSGTHAVVSMPDFVLPASEETAVYEIRKLTVDESRFWGKVVDVYAEEVRTELPQEALMVAEMARLVRGLKDGTGSVDRHWEEIAWKTQLVLNAIEESIRLGGAQVIVRAP</sequence>
<dbReference type="SUPFAM" id="SSF55347">
    <property type="entry name" value="Glyceraldehyde-3-phosphate dehydrogenase-like, C-terminal domain"/>
    <property type="match status" value="1"/>
</dbReference>
<proteinExistence type="inferred from homology"/>
<dbReference type="InterPro" id="IPR055170">
    <property type="entry name" value="GFO_IDH_MocA-like_dom"/>
</dbReference>
<dbReference type="Pfam" id="PF01408">
    <property type="entry name" value="GFO_IDH_MocA"/>
    <property type="match status" value="1"/>
</dbReference>
<evidence type="ECO:0000256" key="1">
    <source>
        <dbReference type="ARBA" id="ARBA00010928"/>
    </source>
</evidence>
<accession>A0A388L8V3</accession>
<dbReference type="AlphaFoldDB" id="A0A388L8V3"/>
<keyword evidence="6" id="KW-1185">Reference proteome</keyword>
<feature type="region of interest" description="Disordered" evidence="2">
    <location>
        <begin position="33"/>
        <end position="57"/>
    </location>
</feature>
<comment type="similarity">
    <text evidence="1">Belongs to the Gfo/Idh/MocA family.</text>
</comment>
<dbReference type="InterPro" id="IPR000683">
    <property type="entry name" value="Gfo/Idh/MocA-like_OxRdtase_N"/>
</dbReference>
<dbReference type="STRING" id="69332.A0A388L8V3"/>
<dbReference type="InterPro" id="IPR036291">
    <property type="entry name" value="NAD(P)-bd_dom_sf"/>
</dbReference>
<comment type="caution">
    <text evidence="5">The sequence shown here is derived from an EMBL/GenBank/DDBJ whole genome shotgun (WGS) entry which is preliminary data.</text>
</comment>
<gene>
    <name evidence="5" type="ORF">CBR_g27939</name>
</gene>
<dbReference type="SUPFAM" id="SSF51735">
    <property type="entry name" value="NAD(P)-binding Rossmann-fold domains"/>
    <property type="match status" value="1"/>
</dbReference>
<feature type="compositionally biased region" description="Basic and acidic residues" evidence="2">
    <location>
        <begin position="39"/>
        <end position="50"/>
    </location>
</feature>
<dbReference type="GO" id="GO:0000166">
    <property type="term" value="F:nucleotide binding"/>
    <property type="evidence" value="ECO:0007669"/>
    <property type="project" value="InterPro"/>
</dbReference>
<evidence type="ECO:0000259" key="3">
    <source>
        <dbReference type="Pfam" id="PF01408"/>
    </source>
</evidence>
<dbReference type="Pfam" id="PF22725">
    <property type="entry name" value="GFO_IDH_MocA_C3"/>
    <property type="match status" value="1"/>
</dbReference>
<evidence type="ECO:0000256" key="2">
    <source>
        <dbReference type="SAM" id="MobiDB-lite"/>
    </source>
</evidence>
<dbReference type="Gramene" id="GBG78714">
    <property type="protein sequence ID" value="GBG78714"/>
    <property type="gene ID" value="CBR_g27939"/>
</dbReference>
<name>A0A388L8V3_CHABU</name>